<dbReference type="Proteomes" id="UP000095485">
    <property type="component" value="Unassembled WGS sequence"/>
</dbReference>
<dbReference type="SUPFAM" id="SSF53822">
    <property type="entry name" value="Periplasmic binding protein-like I"/>
    <property type="match status" value="1"/>
</dbReference>
<dbReference type="Gene3D" id="3.40.50.2300">
    <property type="match status" value="2"/>
</dbReference>
<dbReference type="RefSeq" id="WP_055284176.1">
    <property type="nucleotide sequence ID" value="NZ_CP100126.1"/>
</dbReference>
<protein>
    <submittedName>
        <fullName evidence="5">ABC transporter periplasmic-binding protein yphF</fullName>
    </submittedName>
</protein>
<dbReference type="PROSITE" id="PS51257">
    <property type="entry name" value="PROKAR_LIPOPROTEIN"/>
    <property type="match status" value="1"/>
</dbReference>
<gene>
    <name evidence="5" type="primary">yphF</name>
    <name evidence="5" type="ORF">ERS852526_02495</name>
</gene>
<keyword evidence="3" id="KW-0732">Signal</keyword>
<feature type="chain" id="PRO_5008032918" evidence="3">
    <location>
        <begin position="23"/>
        <end position="331"/>
    </location>
</feature>
<sequence>MKKIVKKLVAAALALTMVLSMAACSMGDEKKESSDSGKKSDGEVKVGFVVSDMSDAFFAHLIKNIEKYAKEEGVTFTAKECPEISDKITGIENFVQSGCDVIICHVTDADALKDAATSAEDAGVRFISYDSDIDGTSGFIGIDNHEYGYAIGKNAAEWINDNFEENEKVKVGVCNYPDYPFLVTREEGILDALKELAPNANVEVTAKAGYTPEGVDVGDAWVQSNKDLNVVVGINDAGVLGVYESFKSAGIKNDKLGMFGGDAVDDALAAIEEGGAFKATVSTNMLKNANYFIDMAVELAKNGKLEEREKLFPLEGITADNVAEYKKSIEE</sequence>
<proteinExistence type="inferred from homology"/>
<dbReference type="OrthoDB" id="9769193at2"/>
<evidence type="ECO:0000256" key="3">
    <source>
        <dbReference type="SAM" id="SignalP"/>
    </source>
</evidence>
<dbReference type="GO" id="GO:0030246">
    <property type="term" value="F:carbohydrate binding"/>
    <property type="evidence" value="ECO:0007669"/>
    <property type="project" value="TreeGrafter"/>
</dbReference>
<feature type="signal peptide" evidence="3">
    <location>
        <begin position="1"/>
        <end position="22"/>
    </location>
</feature>
<dbReference type="Pfam" id="PF13407">
    <property type="entry name" value="Peripla_BP_4"/>
    <property type="match status" value="1"/>
</dbReference>
<dbReference type="GO" id="GO:0030288">
    <property type="term" value="C:outer membrane-bounded periplasmic space"/>
    <property type="evidence" value="ECO:0007669"/>
    <property type="project" value="TreeGrafter"/>
</dbReference>
<evidence type="ECO:0000259" key="4">
    <source>
        <dbReference type="Pfam" id="PF13407"/>
    </source>
</evidence>
<dbReference type="PANTHER" id="PTHR30036:SF7">
    <property type="entry name" value="ABC TRANSPORTER PERIPLASMIC-BINDING PROTEIN YPHF"/>
    <property type="match status" value="1"/>
</dbReference>
<dbReference type="CDD" id="cd01536">
    <property type="entry name" value="PBP1_ABC_sugar_binding-like"/>
    <property type="match status" value="1"/>
</dbReference>
<comment type="subcellular location">
    <subcellularLocation>
        <location evidence="1">Cell envelope</location>
    </subcellularLocation>
</comment>
<dbReference type="InterPro" id="IPR025997">
    <property type="entry name" value="SBP_2_dom"/>
</dbReference>
<dbReference type="InterPro" id="IPR028082">
    <property type="entry name" value="Peripla_BP_I"/>
</dbReference>
<name>A0A174SLT5_9FIRM</name>
<dbReference type="GeneID" id="96229772"/>
<evidence type="ECO:0000256" key="2">
    <source>
        <dbReference type="ARBA" id="ARBA00007639"/>
    </source>
</evidence>
<dbReference type="InterPro" id="IPR050555">
    <property type="entry name" value="Bact_Solute-Bind_Prot2"/>
</dbReference>
<dbReference type="AlphaFoldDB" id="A0A174SLT5"/>
<dbReference type="PANTHER" id="PTHR30036">
    <property type="entry name" value="D-XYLOSE-BINDING PERIPLASMIC PROTEIN"/>
    <property type="match status" value="1"/>
</dbReference>
<dbReference type="EMBL" id="CZAY01000020">
    <property type="protein sequence ID" value="CUP98592.1"/>
    <property type="molecule type" value="Genomic_DNA"/>
</dbReference>
<feature type="domain" description="Periplasmic binding protein" evidence="4">
    <location>
        <begin position="46"/>
        <end position="303"/>
    </location>
</feature>
<evidence type="ECO:0000256" key="1">
    <source>
        <dbReference type="ARBA" id="ARBA00004196"/>
    </source>
</evidence>
<organism evidence="5 6">
    <name type="scientific">Dorea longicatena</name>
    <dbReference type="NCBI Taxonomy" id="88431"/>
    <lineage>
        <taxon>Bacteria</taxon>
        <taxon>Bacillati</taxon>
        <taxon>Bacillota</taxon>
        <taxon>Clostridia</taxon>
        <taxon>Lachnospirales</taxon>
        <taxon>Lachnospiraceae</taxon>
        <taxon>Dorea</taxon>
    </lineage>
</organism>
<evidence type="ECO:0000313" key="5">
    <source>
        <dbReference type="EMBL" id="CUP98592.1"/>
    </source>
</evidence>
<reference evidence="5 6" key="1">
    <citation type="submission" date="2015-09" db="EMBL/GenBank/DDBJ databases">
        <authorList>
            <consortium name="Pathogen Informatics"/>
        </authorList>
    </citation>
    <scope>NUCLEOTIDE SEQUENCE [LARGE SCALE GENOMIC DNA]</scope>
    <source>
        <strain evidence="5 6">2789STDY5834914</strain>
    </source>
</reference>
<evidence type="ECO:0000313" key="6">
    <source>
        <dbReference type="Proteomes" id="UP000095485"/>
    </source>
</evidence>
<comment type="similarity">
    <text evidence="2">Belongs to the bacterial solute-binding protein 2 family.</text>
</comment>
<accession>A0A174SLT5</accession>